<dbReference type="EMBL" id="JAUHHV010000005">
    <property type="protein sequence ID" value="KAK1424976.1"/>
    <property type="molecule type" value="Genomic_DNA"/>
</dbReference>
<dbReference type="NCBIfam" id="TIGR01179">
    <property type="entry name" value="galE"/>
    <property type="match status" value="1"/>
</dbReference>
<comment type="similarity">
    <text evidence="2">Belongs to the NAD(P)-dependent epimerase/dehydratase family.</text>
</comment>
<dbReference type="GO" id="GO:0005829">
    <property type="term" value="C:cytosol"/>
    <property type="evidence" value="ECO:0007669"/>
    <property type="project" value="TreeGrafter"/>
</dbReference>
<sequence>MANWQQRSTFVDRRSFWCYWRVFSDHLLLLSVWFLSYAVAFKQVVSELAGEHAANLIFHKMDIRDKAELEKLFASTKFDAVIHFAGLKAVGESVQKPLMYYDNNVVGTLTLLEVMAAHGCKKIVFSSSATVYGWPKVVPCTEDFPLSAANPYGRTKLMIEDIFRDIYASDSGWKMIMLRYFNPVGAHPSGYIGEDSLGIPNNLMPFVQQVAVGRLPALKIFRTDYSTKDGTGVQDYIHVSDLANGHMAALKKLSDPEIGCEVYNLGTGRGTSVLEMVAAFEKASRKEIPLVIAGRRPGDAEVVYASTAKSERELNWKLEKAKMNTRMRILIEFGKNVLVLEQLLFLVFVSKLKCDAAIKPDAWAHPWTTYERLNYSHGDIQSKKKGRCSTINMWYFPHDCNSENGALMNILED</sequence>
<evidence type="ECO:0000256" key="1">
    <source>
        <dbReference type="ARBA" id="ARBA00001911"/>
    </source>
</evidence>
<dbReference type="InterPro" id="IPR005886">
    <property type="entry name" value="UDP_G4E"/>
</dbReference>
<keyword evidence="4" id="KW-0413">Isomerase</keyword>
<accession>A0AAD8KPQ5</accession>
<protein>
    <recommendedName>
        <fullName evidence="5">NAD(P)-binding domain-containing protein</fullName>
    </recommendedName>
</protein>
<dbReference type="InterPro" id="IPR016040">
    <property type="entry name" value="NAD(P)-bd_dom"/>
</dbReference>
<dbReference type="Gene3D" id="3.90.25.10">
    <property type="entry name" value="UDP-galactose 4-epimerase, domain 1"/>
    <property type="match status" value="1"/>
</dbReference>
<reference evidence="6" key="1">
    <citation type="journal article" date="2023" name="bioRxiv">
        <title>Improved chromosome-level genome assembly for marigold (Tagetes erecta).</title>
        <authorList>
            <person name="Jiang F."/>
            <person name="Yuan L."/>
            <person name="Wang S."/>
            <person name="Wang H."/>
            <person name="Xu D."/>
            <person name="Wang A."/>
            <person name="Fan W."/>
        </authorList>
    </citation>
    <scope>NUCLEOTIDE SEQUENCE</scope>
    <source>
        <strain evidence="6">WSJ</strain>
        <tissue evidence="6">Leaf</tissue>
    </source>
</reference>
<comment type="cofactor">
    <cofactor evidence="1">
        <name>NAD(+)</name>
        <dbReference type="ChEBI" id="CHEBI:57540"/>
    </cofactor>
</comment>
<dbReference type="Gene3D" id="3.40.50.720">
    <property type="entry name" value="NAD(P)-binding Rossmann-like Domain"/>
    <property type="match status" value="1"/>
</dbReference>
<keyword evidence="3" id="KW-0520">NAD</keyword>
<feature type="domain" description="NAD(P)-binding" evidence="5">
    <location>
        <begin position="51"/>
        <end position="319"/>
    </location>
</feature>
<dbReference type="InterPro" id="IPR036291">
    <property type="entry name" value="NAD(P)-bd_dom_sf"/>
</dbReference>
<keyword evidence="7" id="KW-1185">Reference proteome</keyword>
<evidence type="ECO:0000256" key="4">
    <source>
        <dbReference type="ARBA" id="ARBA00023235"/>
    </source>
</evidence>
<dbReference type="CDD" id="cd05247">
    <property type="entry name" value="UDP_G4E_1_SDR_e"/>
    <property type="match status" value="1"/>
</dbReference>
<dbReference type="Proteomes" id="UP001229421">
    <property type="component" value="Unassembled WGS sequence"/>
</dbReference>
<dbReference type="PANTHER" id="PTHR43725:SF28">
    <property type="entry name" value="UDP-GLUCOSE 4-EPIMERASE"/>
    <property type="match status" value="1"/>
</dbReference>
<evidence type="ECO:0000259" key="5">
    <source>
        <dbReference type="Pfam" id="PF16363"/>
    </source>
</evidence>
<evidence type="ECO:0000256" key="3">
    <source>
        <dbReference type="ARBA" id="ARBA00023027"/>
    </source>
</evidence>
<comment type="caution">
    <text evidence="6">The sequence shown here is derived from an EMBL/GenBank/DDBJ whole genome shotgun (WGS) entry which is preliminary data.</text>
</comment>
<evidence type="ECO:0000313" key="6">
    <source>
        <dbReference type="EMBL" id="KAK1424976.1"/>
    </source>
</evidence>
<evidence type="ECO:0000256" key="2">
    <source>
        <dbReference type="ARBA" id="ARBA00007637"/>
    </source>
</evidence>
<gene>
    <name evidence="6" type="ORF">QVD17_20318</name>
</gene>
<dbReference type="SUPFAM" id="SSF51735">
    <property type="entry name" value="NAD(P)-binding Rossmann-fold domains"/>
    <property type="match status" value="1"/>
</dbReference>
<dbReference type="Pfam" id="PF16363">
    <property type="entry name" value="GDP_Man_Dehyd"/>
    <property type="match status" value="1"/>
</dbReference>
<dbReference type="AlphaFoldDB" id="A0AAD8KPQ5"/>
<dbReference type="GO" id="GO:0006012">
    <property type="term" value="P:galactose metabolic process"/>
    <property type="evidence" value="ECO:0007669"/>
    <property type="project" value="InterPro"/>
</dbReference>
<organism evidence="6 7">
    <name type="scientific">Tagetes erecta</name>
    <name type="common">African marigold</name>
    <dbReference type="NCBI Taxonomy" id="13708"/>
    <lineage>
        <taxon>Eukaryota</taxon>
        <taxon>Viridiplantae</taxon>
        <taxon>Streptophyta</taxon>
        <taxon>Embryophyta</taxon>
        <taxon>Tracheophyta</taxon>
        <taxon>Spermatophyta</taxon>
        <taxon>Magnoliopsida</taxon>
        <taxon>eudicotyledons</taxon>
        <taxon>Gunneridae</taxon>
        <taxon>Pentapetalae</taxon>
        <taxon>asterids</taxon>
        <taxon>campanulids</taxon>
        <taxon>Asterales</taxon>
        <taxon>Asteraceae</taxon>
        <taxon>Asteroideae</taxon>
        <taxon>Heliantheae alliance</taxon>
        <taxon>Tageteae</taxon>
        <taxon>Tagetes</taxon>
    </lineage>
</organism>
<name>A0AAD8KPQ5_TARER</name>
<dbReference type="PANTHER" id="PTHR43725">
    <property type="entry name" value="UDP-GLUCOSE 4-EPIMERASE"/>
    <property type="match status" value="1"/>
</dbReference>
<evidence type="ECO:0000313" key="7">
    <source>
        <dbReference type="Proteomes" id="UP001229421"/>
    </source>
</evidence>
<proteinExistence type="inferred from homology"/>
<dbReference type="GO" id="GO:0003978">
    <property type="term" value="F:UDP-glucose 4-epimerase activity"/>
    <property type="evidence" value="ECO:0007669"/>
    <property type="project" value="InterPro"/>
</dbReference>